<feature type="transmembrane region" description="Helical" evidence="8">
    <location>
        <begin position="123"/>
        <end position="141"/>
    </location>
</feature>
<gene>
    <name evidence="9" type="ORF">ASIM_LOCUS13389</name>
</gene>
<dbReference type="InterPro" id="IPR006603">
    <property type="entry name" value="PQ-loop_rpt"/>
</dbReference>
<evidence type="ECO:0000256" key="3">
    <source>
        <dbReference type="ARBA" id="ARBA00022692"/>
    </source>
</evidence>
<dbReference type="OrthoDB" id="271506at2759"/>
<dbReference type="Proteomes" id="UP000267096">
    <property type="component" value="Unassembled WGS sequence"/>
</dbReference>
<feature type="transmembrane region" description="Helical" evidence="8">
    <location>
        <begin position="40"/>
        <end position="58"/>
    </location>
</feature>
<comment type="similarity">
    <text evidence="7">Belongs to the MPDU1 (TC 2.A.43.3) family.</text>
</comment>
<proteinExistence type="inferred from homology"/>
<dbReference type="PANTHER" id="PTHR12226">
    <property type="entry name" value="MANNOSE-P-DOLICHOL UTILIZATION DEFECT 1 LEC35 -RELATED"/>
    <property type="match status" value="1"/>
</dbReference>
<keyword evidence="6 8" id="KW-0472">Membrane</keyword>
<evidence type="ECO:0000256" key="2">
    <source>
        <dbReference type="ARBA" id="ARBA00022448"/>
    </source>
</evidence>
<dbReference type="EMBL" id="UYRR01031379">
    <property type="protein sequence ID" value="VDK49587.1"/>
    <property type="molecule type" value="Genomic_DNA"/>
</dbReference>
<keyword evidence="2" id="KW-0813">Transport</keyword>
<dbReference type="SMART" id="SM00679">
    <property type="entry name" value="CTNS"/>
    <property type="match status" value="2"/>
</dbReference>
<dbReference type="PANTHER" id="PTHR12226:SF2">
    <property type="entry name" value="MANNOSE-P-DOLICHOL UTILIZATION DEFECT 1 PROTEIN"/>
    <property type="match status" value="1"/>
</dbReference>
<keyword evidence="4" id="KW-0677">Repeat</keyword>
<dbReference type="GO" id="GO:0009312">
    <property type="term" value="P:oligosaccharide biosynthetic process"/>
    <property type="evidence" value="ECO:0007669"/>
    <property type="project" value="TreeGrafter"/>
</dbReference>
<dbReference type="WBParaSite" id="ASIM_0001396101-mRNA-1">
    <property type="protein sequence ID" value="ASIM_0001396101-mRNA-1"/>
    <property type="gene ID" value="ASIM_0001396101"/>
</dbReference>
<accession>A0A0M3JZL9</accession>
<dbReference type="Gene3D" id="1.20.1280.290">
    <property type="match status" value="2"/>
</dbReference>
<organism evidence="11">
    <name type="scientific">Anisakis simplex</name>
    <name type="common">Herring worm</name>
    <dbReference type="NCBI Taxonomy" id="6269"/>
    <lineage>
        <taxon>Eukaryota</taxon>
        <taxon>Metazoa</taxon>
        <taxon>Ecdysozoa</taxon>
        <taxon>Nematoda</taxon>
        <taxon>Chromadorea</taxon>
        <taxon>Rhabditida</taxon>
        <taxon>Spirurina</taxon>
        <taxon>Ascaridomorpha</taxon>
        <taxon>Ascaridoidea</taxon>
        <taxon>Anisakidae</taxon>
        <taxon>Anisakis</taxon>
        <taxon>Anisakis simplex complex</taxon>
    </lineage>
</organism>
<evidence type="ECO:0000256" key="4">
    <source>
        <dbReference type="ARBA" id="ARBA00022737"/>
    </source>
</evidence>
<dbReference type="InterPro" id="IPR019322">
    <property type="entry name" value="TIMM29"/>
</dbReference>
<reference evidence="9 10" key="2">
    <citation type="submission" date="2018-11" db="EMBL/GenBank/DDBJ databases">
        <authorList>
            <consortium name="Pathogen Informatics"/>
        </authorList>
    </citation>
    <scope>NUCLEOTIDE SEQUENCE [LARGE SCALE GENOMIC DNA]</scope>
</reference>
<keyword evidence="3 8" id="KW-0812">Transmembrane</keyword>
<evidence type="ECO:0000256" key="7">
    <source>
        <dbReference type="ARBA" id="ARBA00038475"/>
    </source>
</evidence>
<evidence type="ECO:0000256" key="1">
    <source>
        <dbReference type="ARBA" id="ARBA00004141"/>
    </source>
</evidence>
<dbReference type="Pfam" id="PF04193">
    <property type="entry name" value="PQ-loop"/>
    <property type="match status" value="2"/>
</dbReference>
<dbReference type="AlphaFoldDB" id="A0A0M3JZL9"/>
<sequence length="399" mass="45478">MTTEIRCKLDSLMHVLFPKNCFEEMVIKFNVFHPECASLVLSRMLGTGITVASLMLFIPQIIKIHMARSGAGISLSAQLLGLLSCFATAAYSYTNNFWGDTLFVAIQMVIIVMQILYFSSLSAYAFAFFAFCWAATFAVIGDYIPFAVLYALQAITIPLVVASKFLQILSSYKEGSTGQLSLISVALQFCGCLARVFTSVKETGDSLVIVTYVVSSIMNALPRLVYVRVVDYWKNVANDYKTVLVDLFEEAKQKPLKSTVFGLAFGVFAYAYKTNPSERDMLNALTERRQQMILIPNSIHNRATDREIASRTLYLDQHRLEHIDCFFFSLAVRRPHDRFVQLYLNQDVNLQDSWWKELWKNTIDVGAFGRWYSLNRAFQNYDINDEEFNENDQIQVENS</sequence>
<evidence type="ECO:0000313" key="9">
    <source>
        <dbReference type="EMBL" id="VDK49587.1"/>
    </source>
</evidence>
<protein>
    <submittedName>
        <fullName evidence="11">Mannose-P-dolichol utilization defect 1 protein homolog</fullName>
    </submittedName>
</protein>
<evidence type="ECO:0000256" key="8">
    <source>
        <dbReference type="SAM" id="Phobius"/>
    </source>
</evidence>
<keyword evidence="10" id="KW-1185">Reference proteome</keyword>
<keyword evidence="5 8" id="KW-1133">Transmembrane helix</keyword>
<feature type="transmembrane region" description="Helical" evidence="8">
    <location>
        <begin position="209"/>
        <end position="226"/>
    </location>
</feature>
<evidence type="ECO:0000313" key="11">
    <source>
        <dbReference type="WBParaSite" id="ASIM_0001396101-mRNA-1"/>
    </source>
</evidence>
<feature type="transmembrane region" description="Helical" evidence="8">
    <location>
        <begin position="70"/>
        <end position="91"/>
    </location>
</feature>
<dbReference type="GO" id="GO:0042721">
    <property type="term" value="C:TIM22 mitochondrial import inner membrane insertion complex"/>
    <property type="evidence" value="ECO:0007669"/>
    <property type="project" value="InterPro"/>
</dbReference>
<evidence type="ECO:0000313" key="10">
    <source>
        <dbReference type="Proteomes" id="UP000267096"/>
    </source>
</evidence>
<evidence type="ECO:0000256" key="5">
    <source>
        <dbReference type="ARBA" id="ARBA00022989"/>
    </source>
</evidence>
<name>A0A0M3JZL9_ANISI</name>
<comment type="subcellular location">
    <subcellularLocation>
        <location evidence="1">Membrane</location>
        <topology evidence="1">Multi-pass membrane protein</topology>
    </subcellularLocation>
</comment>
<feature type="transmembrane region" description="Helical" evidence="8">
    <location>
        <begin position="178"/>
        <end position="197"/>
    </location>
</feature>
<feature type="transmembrane region" description="Helical" evidence="8">
    <location>
        <begin position="147"/>
        <end position="166"/>
    </location>
</feature>
<dbReference type="InterPro" id="IPR016817">
    <property type="entry name" value="MannP-dilichol_defect-1"/>
</dbReference>
<dbReference type="Pfam" id="PF10171">
    <property type="entry name" value="Tim29"/>
    <property type="match status" value="1"/>
</dbReference>
<evidence type="ECO:0000256" key="6">
    <source>
        <dbReference type="ARBA" id="ARBA00023136"/>
    </source>
</evidence>
<reference evidence="11" key="1">
    <citation type="submission" date="2017-02" db="UniProtKB">
        <authorList>
            <consortium name="WormBaseParasite"/>
        </authorList>
    </citation>
    <scope>IDENTIFICATION</scope>
</reference>